<accession>A0A6J4HIE3</accession>
<organism evidence="2">
    <name type="scientific">uncultured Acidimicrobiales bacterium</name>
    <dbReference type="NCBI Taxonomy" id="310071"/>
    <lineage>
        <taxon>Bacteria</taxon>
        <taxon>Bacillati</taxon>
        <taxon>Actinomycetota</taxon>
        <taxon>Acidimicrobiia</taxon>
        <taxon>Acidimicrobiales</taxon>
        <taxon>environmental samples</taxon>
    </lineage>
</organism>
<protein>
    <recommendedName>
        <fullName evidence="1">Putative restriction endonuclease domain-containing protein</fullName>
    </recommendedName>
</protein>
<gene>
    <name evidence="2" type="ORF">AVDCRST_MAG10-827</name>
</gene>
<reference evidence="2" key="1">
    <citation type="submission" date="2020-02" db="EMBL/GenBank/DDBJ databases">
        <authorList>
            <person name="Meier V. D."/>
        </authorList>
    </citation>
    <scope>NUCLEOTIDE SEQUENCE</scope>
    <source>
        <strain evidence="2">AVDCRST_MAG10</strain>
    </source>
</reference>
<evidence type="ECO:0000313" key="2">
    <source>
        <dbReference type="EMBL" id="CAA9224120.1"/>
    </source>
</evidence>
<dbReference type="Gene3D" id="3.90.1570.10">
    <property type="entry name" value="tt1808, chain A"/>
    <property type="match status" value="1"/>
</dbReference>
<proteinExistence type="predicted"/>
<feature type="domain" description="Putative restriction endonuclease" evidence="1">
    <location>
        <begin position="30"/>
        <end position="143"/>
    </location>
</feature>
<sequence length="179" mass="19554">MRPMVDLAVSGYTVDDIDWLRDEIGVAHLELDPWGSLIVAPTDDAHEDAVAILDAQAREQLDLPPTCVRTGFAWVVPGGTGYLMMPDLTIVAPGWQRVEDVHIDPPPLLVVEITSRSTRRVDRSRKLADYRLGGAEQYLLVDLPASFELHDFATGTVTKAEGAIELVVGGQPVRFSLPA</sequence>
<dbReference type="Pfam" id="PF05685">
    <property type="entry name" value="Uma2"/>
    <property type="match status" value="1"/>
</dbReference>
<dbReference type="InterPro" id="IPR011335">
    <property type="entry name" value="Restrct_endonuc-II-like"/>
</dbReference>
<name>A0A6J4HIE3_9ACTN</name>
<dbReference type="EMBL" id="CADCTB010000055">
    <property type="protein sequence ID" value="CAA9224120.1"/>
    <property type="molecule type" value="Genomic_DNA"/>
</dbReference>
<dbReference type="CDD" id="cd06260">
    <property type="entry name" value="DUF820-like"/>
    <property type="match status" value="1"/>
</dbReference>
<dbReference type="AlphaFoldDB" id="A0A6J4HIE3"/>
<dbReference type="SUPFAM" id="SSF52980">
    <property type="entry name" value="Restriction endonuclease-like"/>
    <property type="match status" value="1"/>
</dbReference>
<evidence type="ECO:0000259" key="1">
    <source>
        <dbReference type="Pfam" id="PF05685"/>
    </source>
</evidence>
<dbReference type="InterPro" id="IPR008538">
    <property type="entry name" value="Uma2"/>
</dbReference>
<dbReference type="InterPro" id="IPR012296">
    <property type="entry name" value="Nuclease_put_TT1808"/>
</dbReference>